<protein>
    <submittedName>
        <fullName evidence="1">Uncharacterized protein</fullName>
    </submittedName>
</protein>
<keyword evidence="2" id="KW-1185">Reference proteome</keyword>
<comment type="caution">
    <text evidence="1">The sequence shown here is derived from an EMBL/GenBank/DDBJ whole genome shotgun (WGS) entry which is preliminary data.</text>
</comment>
<dbReference type="AlphaFoldDB" id="A0A2S6IEA8"/>
<reference evidence="1 2" key="1">
    <citation type="submission" date="2018-02" db="EMBL/GenBank/DDBJ databases">
        <title>Genomic Encyclopedia of Archaeal and Bacterial Type Strains, Phase II (KMG-II): from individual species to whole genera.</title>
        <authorList>
            <person name="Goeker M."/>
        </authorList>
    </citation>
    <scope>NUCLEOTIDE SEQUENCE [LARGE SCALE GENOMIC DNA]</scope>
    <source>
        <strain evidence="1 2">DSM 16809</strain>
    </source>
</reference>
<evidence type="ECO:0000313" key="2">
    <source>
        <dbReference type="Proteomes" id="UP000239002"/>
    </source>
</evidence>
<proteinExistence type="predicted"/>
<accession>A0A2S6IEA8</accession>
<dbReference type="RefSeq" id="WP_104516748.1">
    <property type="nucleotide sequence ID" value="NZ_MQVW01000002.1"/>
</dbReference>
<dbReference type="OrthoDB" id="1442168at2"/>
<evidence type="ECO:0000313" key="1">
    <source>
        <dbReference type="EMBL" id="PPK92555.1"/>
    </source>
</evidence>
<dbReference type="Proteomes" id="UP000239002">
    <property type="component" value="Unassembled WGS sequence"/>
</dbReference>
<gene>
    <name evidence="1" type="ORF">LY01_02956</name>
</gene>
<name>A0A2S6IEA8_9FLAO</name>
<organism evidence="1 2">
    <name type="scientific">Nonlabens xylanidelens</name>
    <dbReference type="NCBI Taxonomy" id="191564"/>
    <lineage>
        <taxon>Bacteria</taxon>
        <taxon>Pseudomonadati</taxon>
        <taxon>Bacteroidota</taxon>
        <taxon>Flavobacteriia</taxon>
        <taxon>Flavobacteriales</taxon>
        <taxon>Flavobacteriaceae</taxon>
        <taxon>Nonlabens</taxon>
    </lineage>
</organism>
<sequence>MIDFTFVGNNERFETLEENDDFEFKDFIYPPELYIRNLTLSKNMQSLITENNHLDSEIGLYFGEHGMFVGEVYVKNNYIRIIGFGEVYGEKYPVKINYTL</sequence>
<dbReference type="EMBL" id="PTJE01000010">
    <property type="protein sequence ID" value="PPK92555.1"/>
    <property type="molecule type" value="Genomic_DNA"/>
</dbReference>